<evidence type="ECO:0000256" key="10">
    <source>
        <dbReference type="ARBA" id="ARBA00023065"/>
    </source>
</evidence>
<comment type="subcellular location">
    <subcellularLocation>
        <location evidence="1">Cell membrane</location>
        <topology evidence="1">Multi-pass membrane protein</topology>
    </subcellularLocation>
</comment>
<keyword evidence="11 12" id="KW-0472">Membrane</keyword>
<evidence type="ECO:0000313" key="15">
    <source>
        <dbReference type="EMBL" id="SHE60831.1"/>
    </source>
</evidence>
<dbReference type="Pfam" id="PF01618">
    <property type="entry name" value="MotA_ExbB"/>
    <property type="match status" value="1"/>
</dbReference>
<dbReference type="InterPro" id="IPR047055">
    <property type="entry name" value="MotA-like"/>
</dbReference>
<protein>
    <submittedName>
        <fullName evidence="15">Chemotaxis protein MotA</fullName>
    </submittedName>
</protein>
<keyword evidence="4" id="KW-1003">Cell membrane</keyword>
<dbReference type="EMBL" id="FQVB01000005">
    <property type="protein sequence ID" value="SHE60831.1"/>
    <property type="molecule type" value="Genomic_DNA"/>
</dbReference>
<keyword evidence="16" id="KW-1185">Reference proteome</keyword>
<keyword evidence="10" id="KW-0406">Ion transport</keyword>
<dbReference type="OrthoDB" id="9806929at2"/>
<dbReference type="Proteomes" id="UP000184076">
    <property type="component" value="Unassembled WGS sequence"/>
</dbReference>
<dbReference type="AlphaFoldDB" id="A0A1M4UVM8"/>
<dbReference type="STRING" id="1121391.SAMN02745206_00579"/>
<keyword evidence="3" id="KW-0813">Transport</keyword>
<evidence type="ECO:0000256" key="11">
    <source>
        <dbReference type="ARBA" id="ARBA00023136"/>
    </source>
</evidence>
<dbReference type="PROSITE" id="PS01307">
    <property type="entry name" value="MOTA"/>
    <property type="match status" value="1"/>
</dbReference>
<keyword evidence="9 12" id="KW-1133">Transmembrane helix</keyword>
<feature type="transmembrane region" description="Helical" evidence="12">
    <location>
        <begin position="181"/>
        <end position="200"/>
    </location>
</feature>
<evidence type="ECO:0000256" key="6">
    <source>
        <dbReference type="ARBA" id="ARBA00022692"/>
    </source>
</evidence>
<feature type="domain" description="MotA/TolQ/ExbB proton channel" evidence="13">
    <location>
        <begin position="101"/>
        <end position="218"/>
    </location>
</feature>
<dbReference type="GO" id="GO:0006935">
    <property type="term" value="P:chemotaxis"/>
    <property type="evidence" value="ECO:0007669"/>
    <property type="project" value="UniProtKB-KW"/>
</dbReference>
<sequence length="254" mass="27538">MDIATLVGIVSAFALVIISIMMGGGLGLFVNIPSLMIVVGGTLGATMVNYPLADVLGVFKVVKNVFFTKVWSTQEVVDRFVDFANKSRREGILALESEVANLDDDFMVKGLQLTIDGMEPESIREILETEIEYLEERHKSGAEILTTMATFFPAMGMIGTLIGLVQMLATMDDPSTIGPSMAVALLTTFYGAVAANLVCLPMAGKLKKRSQEETLVKEMIISGIVSVANGENPRVIEQKLHSFVPPTARESRFD</sequence>
<evidence type="ECO:0000256" key="12">
    <source>
        <dbReference type="SAM" id="Phobius"/>
    </source>
</evidence>
<dbReference type="PANTHER" id="PTHR30433:SF2">
    <property type="entry name" value="MOTILITY PROTEIN A"/>
    <property type="match status" value="1"/>
</dbReference>
<keyword evidence="6 12" id="KW-0812">Transmembrane</keyword>
<feature type="transmembrane region" description="Helical" evidence="12">
    <location>
        <begin position="6"/>
        <end position="30"/>
    </location>
</feature>
<evidence type="ECO:0000256" key="3">
    <source>
        <dbReference type="ARBA" id="ARBA00022448"/>
    </source>
</evidence>
<reference evidence="16" key="1">
    <citation type="submission" date="2016-11" db="EMBL/GenBank/DDBJ databases">
        <authorList>
            <person name="Varghese N."/>
            <person name="Submissions S."/>
        </authorList>
    </citation>
    <scope>NUCLEOTIDE SEQUENCE [LARGE SCALE GENOMIC DNA]</scope>
    <source>
        <strain evidence="16">DSM 9756</strain>
    </source>
</reference>
<feature type="domain" description="Motility protein A N-terminal" evidence="14">
    <location>
        <begin position="6"/>
        <end position="80"/>
    </location>
</feature>
<keyword evidence="5" id="KW-0145">Chemotaxis</keyword>
<dbReference type="GO" id="GO:1902600">
    <property type="term" value="P:proton transmembrane transport"/>
    <property type="evidence" value="ECO:0007669"/>
    <property type="project" value="UniProtKB-KW"/>
</dbReference>
<comment type="similarity">
    <text evidence="2">Belongs to the MotA family.</text>
</comment>
<evidence type="ECO:0000313" key="16">
    <source>
        <dbReference type="Proteomes" id="UP000184076"/>
    </source>
</evidence>
<name>A0A1M4UVM8_9BACT</name>
<keyword evidence="8" id="KW-0375">Hydrogen ion transport</keyword>
<evidence type="ECO:0000259" key="13">
    <source>
        <dbReference type="Pfam" id="PF01618"/>
    </source>
</evidence>
<evidence type="ECO:0000256" key="4">
    <source>
        <dbReference type="ARBA" id="ARBA00022475"/>
    </source>
</evidence>
<evidence type="ECO:0000259" key="14">
    <source>
        <dbReference type="Pfam" id="PF20560"/>
    </source>
</evidence>
<proteinExistence type="inferred from homology"/>
<keyword evidence="7" id="KW-0283">Flagellar rotation</keyword>
<organism evidence="15 16">
    <name type="scientific">Desulfacinum infernum DSM 9756</name>
    <dbReference type="NCBI Taxonomy" id="1121391"/>
    <lineage>
        <taxon>Bacteria</taxon>
        <taxon>Pseudomonadati</taxon>
        <taxon>Thermodesulfobacteriota</taxon>
        <taxon>Syntrophobacteria</taxon>
        <taxon>Syntrophobacterales</taxon>
        <taxon>Syntrophobacteraceae</taxon>
        <taxon>Desulfacinum</taxon>
    </lineage>
</organism>
<dbReference type="InterPro" id="IPR002898">
    <property type="entry name" value="MotA_ExbB_proton_chnl"/>
</dbReference>
<evidence type="ECO:0000256" key="9">
    <source>
        <dbReference type="ARBA" id="ARBA00022989"/>
    </source>
</evidence>
<dbReference type="GO" id="GO:0005886">
    <property type="term" value="C:plasma membrane"/>
    <property type="evidence" value="ECO:0007669"/>
    <property type="project" value="UniProtKB-SubCell"/>
</dbReference>
<evidence type="ECO:0000256" key="1">
    <source>
        <dbReference type="ARBA" id="ARBA00004651"/>
    </source>
</evidence>
<evidence type="ECO:0000256" key="7">
    <source>
        <dbReference type="ARBA" id="ARBA00022779"/>
    </source>
</evidence>
<dbReference type="GO" id="GO:0071978">
    <property type="term" value="P:bacterial-type flagellum-dependent swarming motility"/>
    <property type="evidence" value="ECO:0007669"/>
    <property type="project" value="InterPro"/>
</dbReference>
<dbReference type="RefSeq" id="WP_073036749.1">
    <property type="nucleotide sequence ID" value="NZ_FQVB01000005.1"/>
</dbReference>
<feature type="transmembrane region" description="Helical" evidence="12">
    <location>
        <begin position="144"/>
        <end position="169"/>
    </location>
</feature>
<gene>
    <name evidence="15" type="ORF">SAMN02745206_00579</name>
</gene>
<evidence type="ECO:0000256" key="8">
    <source>
        <dbReference type="ARBA" id="ARBA00022781"/>
    </source>
</evidence>
<dbReference type="Pfam" id="PF20560">
    <property type="entry name" value="MotA_N"/>
    <property type="match status" value="1"/>
</dbReference>
<accession>A0A1M4UVM8</accession>
<dbReference type="PANTHER" id="PTHR30433">
    <property type="entry name" value="CHEMOTAXIS PROTEIN MOTA"/>
    <property type="match status" value="1"/>
</dbReference>
<dbReference type="NCBIfam" id="NF006583">
    <property type="entry name" value="PRK09109.1"/>
    <property type="match status" value="1"/>
</dbReference>
<dbReference type="InterPro" id="IPR000540">
    <property type="entry name" value="Flag_MotA_CS"/>
</dbReference>
<evidence type="ECO:0000256" key="2">
    <source>
        <dbReference type="ARBA" id="ARBA00008038"/>
    </source>
</evidence>
<dbReference type="InterPro" id="IPR046786">
    <property type="entry name" value="MotA_N"/>
</dbReference>
<evidence type="ECO:0000256" key="5">
    <source>
        <dbReference type="ARBA" id="ARBA00022500"/>
    </source>
</evidence>